<dbReference type="GO" id="GO:0016491">
    <property type="term" value="F:oxidoreductase activity"/>
    <property type="evidence" value="ECO:0007669"/>
    <property type="project" value="UniProtKB-KW"/>
</dbReference>
<proteinExistence type="inferred from homology"/>
<comment type="similarity">
    <text evidence="1">Belongs to the short-chain dehydrogenases/reductases (SDR) family.</text>
</comment>
<evidence type="ECO:0000313" key="3">
    <source>
        <dbReference type="EMBL" id="OGF65018.1"/>
    </source>
</evidence>
<dbReference type="SUPFAM" id="SSF51735">
    <property type="entry name" value="NAD(P)-binding Rossmann-fold domains"/>
    <property type="match status" value="1"/>
</dbReference>
<gene>
    <name evidence="3" type="ORF">A2Y62_14440</name>
</gene>
<dbReference type="InterPro" id="IPR050259">
    <property type="entry name" value="SDR"/>
</dbReference>
<dbReference type="AlphaFoldDB" id="A0A1F5VNZ7"/>
<reference evidence="3 4" key="1">
    <citation type="journal article" date="2016" name="Nat. Commun.">
        <title>Thousands of microbial genomes shed light on interconnected biogeochemical processes in an aquifer system.</title>
        <authorList>
            <person name="Anantharaman K."/>
            <person name="Brown C.T."/>
            <person name="Hug L.A."/>
            <person name="Sharon I."/>
            <person name="Castelle C.J."/>
            <person name="Probst A.J."/>
            <person name="Thomas B.C."/>
            <person name="Singh A."/>
            <person name="Wilkins M.J."/>
            <person name="Karaoz U."/>
            <person name="Brodie E.L."/>
            <person name="Williams K.H."/>
            <person name="Hubbard S.S."/>
            <person name="Banfield J.F."/>
        </authorList>
    </citation>
    <scope>NUCLEOTIDE SEQUENCE [LARGE SCALE GENOMIC DNA]</scope>
</reference>
<evidence type="ECO:0000313" key="4">
    <source>
        <dbReference type="Proteomes" id="UP000178943"/>
    </source>
</evidence>
<evidence type="ECO:0000256" key="2">
    <source>
        <dbReference type="ARBA" id="ARBA00023002"/>
    </source>
</evidence>
<sequence length="245" mass="27123">MLLRYKKVLITGGTGAIGEELCRVFAREGADVAFSYQENKQKADKVLSMIRRKKRRGIDVRCSITDAVQVHNMIFAVMNAFGRIDILVNNAGITQVLPFPFIEEEDWDMMMSVNVKGTFLVTKEVVRQMIAQRSGVILNIGSIAGVRMLEVPVHYATSKAAIGGFTLALARELARYHIRVNAIIPGMLESGISTHVPENKYKEYVKYCAAARAGKPEEVAEFAAFLCSDRASYINAQNMLIDGGL</sequence>
<dbReference type="Pfam" id="PF13561">
    <property type="entry name" value="adh_short_C2"/>
    <property type="match status" value="1"/>
</dbReference>
<dbReference type="PANTHER" id="PTHR42879:SF2">
    <property type="entry name" value="3-OXOACYL-[ACYL-CARRIER-PROTEIN] REDUCTASE FABG"/>
    <property type="match status" value="1"/>
</dbReference>
<dbReference type="Gene3D" id="3.40.50.720">
    <property type="entry name" value="NAD(P)-binding Rossmann-like Domain"/>
    <property type="match status" value="1"/>
</dbReference>
<keyword evidence="2" id="KW-0560">Oxidoreductase</keyword>
<accession>A0A1F5VNZ7</accession>
<dbReference type="STRING" id="1817863.A2Y62_14440"/>
<dbReference type="PANTHER" id="PTHR42879">
    <property type="entry name" value="3-OXOACYL-(ACYL-CARRIER-PROTEIN) REDUCTASE"/>
    <property type="match status" value="1"/>
</dbReference>
<dbReference type="FunFam" id="3.40.50.720:FF:000173">
    <property type="entry name" value="3-oxoacyl-[acyl-carrier protein] reductase"/>
    <property type="match status" value="1"/>
</dbReference>
<dbReference type="EMBL" id="MFGW01000122">
    <property type="protein sequence ID" value="OGF65018.1"/>
    <property type="molecule type" value="Genomic_DNA"/>
</dbReference>
<protein>
    <recommendedName>
        <fullName evidence="5">Beta-ketoacyl-ACP reductase</fullName>
    </recommendedName>
</protein>
<dbReference type="PRINTS" id="PR00081">
    <property type="entry name" value="GDHRDH"/>
</dbReference>
<dbReference type="Proteomes" id="UP000178943">
    <property type="component" value="Unassembled WGS sequence"/>
</dbReference>
<name>A0A1F5VNZ7_9BACT</name>
<dbReference type="PRINTS" id="PR00080">
    <property type="entry name" value="SDRFAMILY"/>
</dbReference>
<organism evidence="3 4">
    <name type="scientific">Candidatus Fischerbacteria bacterium RBG_13_37_8</name>
    <dbReference type="NCBI Taxonomy" id="1817863"/>
    <lineage>
        <taxon>Bacteria</taxon>
        <taxon>Candidatus Fischeribacteriota</taxon>
    </lineage>
</organism>
<dbReference type="InterPro" id="IPR002347">
    <property type="entry name" value="SDR_fam"/>
</dbReference>
<evidence type="ECO:0008006" key="5">
    <source>
        <dbReference type="Google" id="ProtNLM"/>
    </source>
</evidence>
<dbReference type="InterPro" id="IPR036291">
    <property type="entry name" value="NAD(P)-bd_dom_sf"/>
</dbReference>
<evidence type="ECO:0000256" key="1">
    <source>
        <dbReference type="ARBA" id="ARBA00006484"/>
    </source>
</evidence>
<comment type="caution">
    <text evidence="3">The sequence shown here is derived from an EMBL/GenBank/DDBJ whole genome shotgun (WGS) entry which is preliminary data.</text>
</comment>